<evidence type="ECO:0000256" key="3">
    <source>
        <dbReference type="ARBA" id="ARBA00017267"/>
    </source>
</evidence>
<dbReference type="InterPro" id="IPR001048">
    <property type="entry name" value="Asp/Glu/Uridylate_kinase"/>
</dbReference>
<dbReference type="GO" id="GO:0004842">
    <property type="term" value="F:ubiquitin-protein transferase activity"/>
    <property type="evidence" value="ECO:0007669"/>
    <property type="project" value="InterPro"/>
</dbReference>
<proteinExistence type="inferred from homology"/>
<keyword evidence="5" id="KW-0547">Nucleotide-binding</keyword>
<evidence type="ECO:0000256" key="7">
    <source>
        <dbReference type="ARBA" id="ARBA00022840"/>
    </source>
</evidence>
<dbReference type="UniPathway" id="UPA00143"/>
<evidence type="ECO:0000313" key="13">
    <source>
        <dbReference type="Proteomes" id="UP000239899"/>
    </source>
</evidence>
<keyword evidence="7" id="KW-0067">ATP-binding</keyword>
<dbReference type="InterPro" id="IPR013083">
    <property type="entry name" value="Znf_RING/FYVE/PHD"/>
</dbReference>
<dbReference type="EC" id="2.7.4.26" evidence="2"/>
<dbReference type="NCBIfam" id="NF040647">
    <property type="entry name" value="IPPK_Arch"/>
    <property type="match status" value="1"/>
</dbReference>
<dbReference type="GO" id="GO:0102043">
    <property type="term" value="F:isopentenyl phosphate kinase activity"/>
    <property type="evidence" value="ECO:0007669"/>
    <property type="project" value="UniProtKB-EC"/>
</dbReference>
<feature type="domain" description="U-box" evidence="11">
    <location>
        <begin position="293"/>
        <end position="364"/>
    </location>
</feature>
<comment type="catalytic activity">
    <reaction evidence="9">
        <text>isopentenyl phosphate + ATP = isopentenyl diphosphate + ADP</text>
        <dbReference type="Rhea" id="RHEA:33963"/>
        <dbReference type="ChEBI" id="CHEBI:30616"/>
        <dbReference type="ChEBI" id="CHEBI:65078"/>
        <dbReference type="ChEBI" id="CHEBI:128769"/>
        <dbReference type="ChEBI" id="CHEBI:456216"/>
        <dbReference type="EC" id="2.7.4.26"/>
    </reaction>
</comment>
<evidence type="ECO:0000256" key="1">
    <source>
        <dbReference type="ARBA" id="ARBA00010540"/>
    </source>
</evidence>
<evidence type="ECO:0000256" key="6">
    <source>
        <dbReference type="ARBA" id="ARBA00022777"/>
    </source>
</evidence>
<protein>
    <recommendedName>
        <fullName evidence="3">Isopentenyl phosphate kinase</fullName>
        <ecNumber evidence="2">2.7.4.26</ecNumber>
    </recommendedName>
</protein>
<evidence type="ECO:0000256" key="10">
    <source>
        <dbReference type="SAM" id="MobiDB-lite"/>
    </source>
</evidence>
<evidence type="ECO:0000256" key="9">
    <source>
        <dbReference type="ARBA" id="ARBA00049063"/>
    </source>
</evidence>
<keyword evidence="6" id="KW-0418">Kinase</keyword>
<dbReference type="AlphaFoldDB" id="A0A2P6TW12"/>
<dbReference type="PANTHER" id="PTHR43654:SF1">
    <property type="entry name" value="ISOPENTENYL PHOSPHATE KINASE"/>
    <property type="match status" value="1"/>
</dbReference>
<dbReference type="GO" id="GO:0016301">
    <property type="term" value="F:kinase activity"/>
    <property type="evidence" value="ECO:0007669"/>
    <property type="project" value="UniProtKB-KW"/>
</dbReference>
<dbReference type="GO" id="GO:0005524">
    <property type="term" value="F:ATP binding"/>
    <property type="evidence" value="ECO:0007669"/>
    <property type="project" value="UniProtKB-KW"/>
</dbReference>
<name>A0A2P6TW12_CHLSO</name>
<evidence type="ECO:0000256" key="8">
    <source>
        <dbReference type="ARBA" id="ARBA00023229"/>
    </source>
</evidence>
<dbReference type="Pfam" id="PF04564">
    <property type="entry name" value="U-box"/>
    <property type="match status" value="1"/>
</dbReference>
<accession>A0A2P6TW12</accession>
<keyword evidence="4" id="KW-0808">Transferase</keyword>
<dbReference type="SUPFAM" id="SSF57850">
    <property type="entry name" value="RING/U-box"/>
    <property type="match status" value="1"/>
</dbReference>
<dbReference type="GO" id="GO:0016114">
    <property type="term" value="P:terpenoid biosynthetic process"/>
    <property type="evidence" value="ECO:0007669"/>
    <property type="project" value="TreeGrafter"/>
</dbReference>
<feature type="compositionally biased region" description="Low complexity" evidence="10">
    <location>
        <begin position="214"/>
        <end position="227"/>
    </location>
</feature>
<evidence type="ECO:0000256" key="2">
    <source>
        <dbReference type="ARBA" id="ARBA00012908"/>
    </source>
</evidence>
<dbReference type="InterPro" id="IPR036393">
    <property type="entry name" value="AceGlu_kinase-like_sf"/>
</dbReference>
<dbReference type="Gene3D" id="3.30.40.10">
    <property type="entry name" value="Zinc/RING finger domain, C3HC4 (zinc finger)"/>
    <property type="match status" value="1"/>
</dbReference>
<dbReference type="GO" id="GO:0005829">
    <property type="term" value="C:cytosol"/>
    <property type="evidence" value="ECO:0007669"/>
    <property type="project" value="TreeGrafter"/>
</dbReference>
<dbReference type="STRING" id="3076.A0A2P6TW12"/>
<evidence type="ECO:0000256" key="4">
    <source>
        <dbReference type="ARBA" id="ARBA00022679"/>
    </source>
</evidence>
<feature type="region of interest" description="Disordered" evidence="10">
    <location>
        <begin position="214"/>
        <end position="233"/>
    </location>
</feature>
<dbReference type="PANTHER" id="PTHR43654">
    <property type="entry name" value="GLUTAMATE 5-KINASE"/>
    <property type="match status" value="1"/>
</dbReference>
<organism evidence="12 13">
    <name type="scientific">Chlorella sorokiniana</name>
    <name type="common">Freshwater green alga</name>
    <dbReference type="NCBI Taxonomy" id="3076"/>
    <lineage>
        <taxon>Eukaryota</taxon>
        <taxon>Viridiplantae</taxon>
        <taxon>Chlorophyta</taxon>
        <taxon>core chlorophytes</taxon>
        <taxon>Trebouxiophyceae</taxon>
        <taxon>Chlorellales</taxon>
        <taxon>Chlorellaceae</taxon>
        <taxon>Chlorella clade</taxon>
        <taxon>Chlorella</taxon>
    </lineage>
</organism>
<dbReference type="InterPro" id="IPR003613">
    <property type="entry name" value="Ubox_domain"/>
</dbReference>
<evidence type="ECO:0000256" key="5">
    <source>
        <dbReference type="ARBA" id="ARBA00022741"/>
    </source>
</evidence>
<dbReference type="CDD" id="cd16655">
    <property type="entry name" value="RING-Ubox_WDSUB1-like"/>
    <property type="match status" value="1"/>
</dbReference>
<dbReference type="EMBL" id="LHPG02000005">
    <property type="protein sequence ID" value="PRW58253.1"/>
    <property type="molecule type" value="Genomic_DNA"/>
</dbReference>
<comment type="caution">
    <text evidence="12">The sequence shown here is derived from an EMBL/GenBank/DDBJ whole genome shotgun (WGS) entry which is preliminary data.</text>
</comment>
<keyword evidence="8" id="KW-0414">Isoprene biosynthesis</keyword>
<dbReference type="Gene3D" id="3.40.1160.10">
    <property type="entry name" value="Acetylglutamate kinase-like"/>
    <property type="match status" value="1"/>
</dbReference>
<dbReference type="InterPro" id="IPR024192">
    <property type="entry name" value="Fosfomycin_R_FomA-type"/>
</dbReference>
<gene>
    <name evidence="12" type="ORF">C2E21_2935</name>
</gene>
<sequence length="368" mass="36437">MADPPSPRPDVAVIIKLGGAAITHKQQLETLNREVLAASVSQLAALYAAIGPCFVVVHGAGSFGHQAAAAAGVAGGGIQQSTAVRQGFAATRASVTKLNQLVVAALVAAGVPAVGVSPCPGWTTSGRQVATDGCAGVAALLAAGLVPVLHGDAVLDRELGCTILSGDVLVTRLCQAFRPPVVAFLTNVPGIYDRPPAEPGAQLIARLECSSAADHSSSADGGSSRDGSGSGGGSGGHGATCSLPCGAVAYAADGAAVDSLLTSSAAHDTTGGVATKIREAAAVARLGAELAQLVVCPITQEPMQDPACAADGGTYERDAIATWFARQQAAGQAPTSPLTGLPLANCVLQPNRMVLSLKDALADAGLMC</sequence>
<dbReference type="Proteomes" id="UP000239899">
    <property type="component" value="Unassembled WGS sequence"/>
</dbReference>
<keyword evidence="13" id="KW-1185">Reference proteome</keyword>
<evidence type="ECO:0000313" key="12">
    <source>
        <dbReference type="EMBL" id="PRW58253.1"/>
    </source>
</evidence>
<dbReference type="SMART" id="SM00504">
    <property type="entry name" value="Ubox"/>
    <property type="match status" value="1"/>
</dbReference>
<dbReference type="Pfam" id="PF00696">
    <property type="entry name" value="AA_kinase"/>
    <property type="match status" value="1"/>
</dbReference>
<comment type="similarity">
    <text evidence="1">Belongs to the isopentenyl phosphate kinase family.</text>
</comment>
<dbReference type="OrthoDB" id="1934954at2759"/>
<evidence type="ECO:0000259" key="11">
    <source>
        <dbReference type="SMART" id="SM00504"/>
    </source>
</evidence>
<dbReference type="GO" id="GO:0016567">
    <property type="term" value="P:protein ubiquitination"/>
    <property type="evidence" value="ECO:0007669"/>
    <property type="project" value="UniProtKB-UniPathway"/>
</dbReference>
<reference evidence="12 13" key="1">
    <citation type="journal article" date="2018" name="Plant J.">
        <title>Genome sequences of Chlorella sorokiniana UTEX 1602 and Micractinium conductrix SAG 241.80: implications to maltose excretion by a green alga.</title>
        <authorList>
            <person name="Arriola M.B."/>
            <person name="Velmurugan N."/>
            <person name="Zhang Y."/>
            <person name="Plunkett M.H."/>
            <person name="Hondzo H."/>
            <person name="Barney B.M."/>
        </authorList>
    </citation>
    <scope>NUCLEOTIDE SEQUENCE [LARGE SCALE GENOMIC DNA]</scope>
    <source>
        <strain evidence="13">UTEX 1602</strain>
    </source>
</reference>
<dbReference type="SUPFAM" id="SSF53633">
    <property type="entry name" value="Carbamate kinase-like"/>
    <property type="match status" value="1"/>
</dbReference>